<evidence type="ECO:0000313" key="10">
    <source>
        <dbReference type="EMBL" id="AYW15671.1"/>
    </source>
</evidence>
<dbReference type="SUPFAM" id="SSF55257">
    <property type="entry name" value="RBP11-like subunits of RNA polymerase"/>
    <property type="match status" value="1"/>
</dbReference>
<name>A0A3G5CS19_9MONI</name>
<sequence length="347" mass="38840">MLKNERSISTQAIQWRCLDLKKESKRLHYGRFAVSPFKRGQASTVGIAMRRALLQEVAGTSITRAKFHGVVHEYSTITGLQETIHDALVNPKEIVLKSDFNDIQKGFLSVTGPKEVTAADILLPPGVKLIDNSQYVATITQPISLNIGLEIEKDCGYRIENSNGDKDGQFPINAVFMPVQNMNYSIHLLGSGRATREILFIEIWTNGSLTPHEALNEASKKLIEMPNPFLGVKCKDLSQLESKKDSINLTGSPSLQLQSDNASKLELTFLKDTFIDQLELPARAFNCLKRAEIHTIADSLNYSQEDLLKIRNFGQKSISEVSKALWERFAKELPNNNNNLGINKWNT</sequence>
<dbReference type="FunFam" id="2.170.120.12:FF:000001">
    <property type="entry name" value="DNA-directed RNA polymerase subunit alpha"/>
    <property type="match status" value="1"/>
</dbReference>
<dbReference type="InterPro" id="IPR036643">
    <property type="entry name" value="RNApol_insert_sf"/>
</dbReference>
<dbReference type="InterPro" id="IPR011260">
    <property type="entry name" value="RNAP_asu_C"/>
</dbReference>
<dbReference type="GO" id="GO:0003677">
    <property type="term" value="F:DNA binding"/>
    <property type="evidence" value="ECO:0007669"/>
    <property type="project" value="UniProtKB-UniRule"/>
</dbReference>
<feature type="domain" description="DNA-directed RNA polymerase RpoA/D/Rpb3-type" evidence="9">
    <location>
        <begin position="29"/>
        <end position="232"/>
    </location>
</feature>
<evidence type="ECO:0000256" key="7">
    <source>
        <dbReference type="ARBA" id="ARBA00048552"/>
    </source>
</evidence>
<accession>A0A3G5CS19</accession>
<keyword evidence="10" id="KW-0150">Chloroplast</keyword>
<organism evidence="10">
    <name type="scientific">Gastoniella chaerophylla</name>
    <dbReference type="NCBI Taxonomy" id="170708"/>
    <lineage>
        <taxon>Eukaryota</taxon>
        <taxon>Viridiplantae</taxon>
        <taxon>Streptophyta</taxon>
        <taxon>Embryophyta</taxon>
        <taxon>Tracheophyta</taxon>
        <taxon>Polypodiopsida</taxon>
        <taxon>Polypodiidae</taxon>
        <taxon>Polypodiales</taxon>
        <taxon>Pteridineae</taxon>
        <taxon>Pteridaceae</taxon>
        <taxon>Pteridoideae</taxon>
        <taxon>Gastoniella</taxon>
    </lineage>
</organism>
<dbReference type="EMBL" id="MH173080">
    <property type="protein sequence ID" value="AYW15671.1"/>
    <property type="molecule type" value="Genomic_DNA"/>
</dbReference>
<reference evidence="10" key="1">
    <citation type="journal article" date="2018" name="Genome Biol. Evol.">
        <title>Mobile Elements Shape Plastome Evolution in Ferns.</title>
        <authorList>
            <person name="Robison T.A."/>
            <person name="Grusz A.L."/>
            <person name="Wolf P.G."/>
            <person name="Mower J.P."/>
            <person name="Fauskee B.D."/>
            <person name="Sosa K."/>
            <person name="Schuettpelz E.L."/>
        </authorList>
    </citation>
    <scope>NUCLEOTIDE SEQUENCE</scope>
</reference>
<dbReference type="GO" id="GO:0046983">
    <property type="term" value="F:protein dimerization activity"/>
    <property type="evidence" value="ECO:0007669"/>
    <property type="project" value="InterPro"/>
</dbReference>
<dbReference type="Pfam" id="PF01000">
    <property type="entry name" value="RNA_pol_A_bac"/>
    <property type="match status" value="1"/>
</dbReference>
<dbReference type="Gene3D" id="1.10.150.20">
    <property type="entry name" value="5' to 3' exonuclease, C-terminal subdomain"/>
    <property type="match status" value="1"/>
</dbReference>
<keyword evidence="3 8" id="KW-0240">DNA-directed RNA polymerase</keyword>
<gene>
    <name evidence="8 10" type="primary">rpoA</name>
</gene>
<proteinExistence type="inferred from homology"/>
<comment type="domain">
    <text evidence="8">The N-terminal domain is essential for RNAP assembly and basal transcription, whereas the C-terminal domain is involved in interaction with transcriptional regulators and with upstream promoter elements.</text>
</comment>
<dbReference type="GO" id="GO:0003899">
    <property type="term" value="F:DNA-directed RNA polymerase activity"/>
    <property type="evidence" value="ECO:0007669"/>
    <property type="project" value="UniProtKB-UniRule"/>
</dbReference>
<evidence type="ECO:0000256" key="5">
    <source>
        <dbReference type="ARBA" id="ARBA00022695"/>
    </source>
</evidence>
<dbReference type="InterPro" id="IPR011262">
    <property type="entry name" value="DNA-dir_RNA_pol_insert"/>
</dbReference>
<comment type="function">
    <text evidence="1 8">DNA-dependent RNA polymerase catalyzes the transcription of DNA into RNA using the four ribonucleoside triphosphates as substrates.</text>
</comment>
<dbReference type="NCBIfam" id="TIGR02027">
    <property type="entry name" value="rpoA"/>
    <property type="match status" value="1"/>
</dbReference>
<dbReference type="Gene3D" id="3.30.1360.10">
    <property type="entry name" value="RNA polymerase, RBP11-like subunit"/>
    <property type="match status" value="1"/>
</dbReference>
<keyword evidence="10" id="KW-0934">Plastid</keyword>
<comment type="catalytic activity">
    <reaction evidence="7 8">
        <text>RNA(n) + a ribonucleoside 5'-triphosphate = RNA(n+1) + diphosphate</text>
        <dbReference type="Rhea" id="RHEA:21248"/>
        <dbReference type="Rhea" id="RHEA-COMP:14527"/>
        <dbReference type="Rhea" id="RHEA-COMP:17342"/>
        <dbReference type="ChEBI" id="CHEBI:33019"/>
        <dbReference type="ChEBI" id="CHEBI:61557"/>
        <dbReference type="ChEBI" id="CHEBI:140395"/>
        <dbReference type="EC" id="2.7.7.6"/>
    </reaction>
</comment>
<keyword evidence="4 8" id="KW-0808">Transferase</keyword>
<evidence type="ECO:0000256" key="6">
    <source>
        <dbReference type="ARBA" id="ARBA00023163"/>
    </source>
</evidence>
<dbReference type="InterPro" id="IPR011773">
    <property type="entry name" value="DNA-dir_RpoA"/>
</dbReference>
<dbReference type="Pfam" id="PF01193">
    <property type="entry name" value="RNA_pol_L"/>
    <property type="match status" value="1"/>
</dbReference>
<dbReference type="SMART" id="SM00662">
    <property type="entry name" value="RPOLD"/>
    <property type="match status" value="1"/>
</dbReference>
<dbReference type="HAMAP" id="MF_00059">
    <property type="entry name" value="RNApol_bact_RpoA"/>
    <property type="match status" value="1"/>
</dbReference>
<dbReference type="SUPFAM" id="SSF56553">
    <property type="entry name" value="Insert subdomain of RNA polymerase alpha subunit"/>
    <property type="match status" value="1"/>
</dbReference>
<dbReference type="GeneID" id="38746383"/>
<dbReference type="CDD" id="cd06928">
    <property type="entry name" value="RNAP_alpha_NTD"/>
    <property type="match status" value="1"/>
</dbReference>
<geneLocation type="chloroplast" evidence="10"/>
<evidence type="ECO:0000256" key="1">
    <source>
        <dbReference type="ARBA" id="ARBA00004026"/>
    </source>
</evidence>
<dbReference type="InterPro" id="IPR036603">
    <property type="entry name" value="RBP11-like"/>
</dbReference>
<dbReference type="AlphaFoldDB" id="A0A3G5CS19"/>
<dbReference type="GO" id="GO:0009507">
    <property type="term" value="C:chloroplast"/>
    <property type="evidence" value="ECO:0007669"/>
    <property type="project" value="UniProtKB-SubCell"/>
</dbReference>
<keyword evidence="5 8" id="KW-0548">Nucleotidyltransferase</keyword>
<comment type="subunit">
    <text evidence="8">In plastids the minimal PEP RNA polymerase catalytic core is composed of four subunits: alpha, beta, beta', and beta''. When a (nuclear-encoded) sigma factor is associated with the core the holoenzyme is formed, which can initiate transcription.</text>
</comment>
<dbReference type="GO" id="GO:0006351">
    <property type="term" value="P:DNA-templated transcription"/>
    <property type="evidence" value="ECO:0007669"/>
    <property type="project" value="UniProtKB-UniRule"/>
</dbReference>
<evidence type="ECO:0000256" key="2">
    <source>
        <dbReference type="ARBA" id="ARBA00007123"/>
    </source>
</evidence>
<dbReference type="Pfam" id="PF03118">
    <property type="entry name" value="RNA_pol_A_CTD"/>
    <property type="match status" value="1"/>
</dbReference>
<evidence type="ECO:0000256" key="4">
    <source>
        <dbReference type="ARBA" id="ARBA00022679"/>
    </source>
</evidence>
<dbReference type="RefSeq" id="YP_009548696.1">
    <property type="nucleotide sequence ID" value="NC_040210.1"/>
</dbReference>
<dbReference type="EC" id="2.7.7.6" evidence="8"/>
<dbReference type="Gene3D" id="2.170.120.12">
    <property type="entry name" value="DNA-directed RNA polymerase, insert domain"/>
    <property type="match status" value="1"/>
</dbReference>
<evidence type="ECO:0000256" key="8">
    <source>
        <dbReference type="HAMAP-Rule" id="MF_00059"/>
    </source>
</evidence>
<feature type="region of interest" description="Alpha N-terminal domain (alpha-NTD)" evidence="8">
    <location>
        <begin position="1"/>
        <end position="240"/>
    </location>
</feature>
<dbReference type="InterPro" id="IPR011263">
    <property type="entry name" value="DNA-dir_RNA_pol_RpoA/D/Rpb3"/>
</dbReference>
<keyword evidence="6 8" id="KW-0804">Transcription</keyword>
<comment type="similarity">
    <text evidence="2 8">Belongs to the RNA polymerase alpha chain family.</text>
</comment>
<dbReference type="SUPFAM" id="SSF47789">
    <property type="entry name" value="C-terminal domain of RNA polymerase alpha subunit"/>
    <property type="match status" value="1"/>
</dbReference>
<comment type="subcellular location">
    <subcellularLocation>
        <location evidence="8">Plastid</location>
        <location evidence="8">Chloroplast</location>
    </subcellularLocation>
</comment>
<evidence type="ECO:0000256" key="3">
    <source>
        <dbReference type="ARBA" id="ARBA00022478"/>
    </source>
</evidence>
<dbReference type="GO" id="GO:0000428">
    <property type="term" value="C:DNA-directed RNA polymerase complex"/>
    <property type="evidence" value="ECO:0007669"/>
    <property type="project" value="UniProtKB-KW"/>
</dbReference>
<protein>
    <recommendedName>
        <fullName evidence="8">DNA-directed RNA polymerase subunit alpha</fullName>
        <shortName evidence="8">PEP</shortName>
        <ecNumber evidence="8">2.7.7.6</ecNumber>
    </recommendedName>
    <alternativeName>
        <fullName evidence="8">Plastid-encoded RNA polymerase subunit alpha</fullName>
        <shortName evidence="8">RNA polymerase subunit alpha</shortName>
    </alternativeName>
</protein>
<feature type="region of interest" description="Alpha C-terminal domain (alpha-CTD)" evidence="8">
    <location>
        <begin position="269"/>
        <end position="347"/>
    </location>
</feature>
<evidence type="ECO:0000259" key="9">
    <source>
        <dbReference type="SMART" id="SM00662"/>
    </source>
</evidence>